<gene>
    <name evidence="2" type="ORF">DPMN_093057</name>
</gene>
<dbReference type="AlphaFoldDB" id="A0A9D4R1G2"/>
<evidence type="ECO:0000256" key="1">
    <source>
        <dbReference type="SAM" id="SignalP"/>
    </source>
</evidence>
<proteinExistence type="predicted"/>
<evidence type="ECO:0000313" key="2">
    <source>
        <dbReference type="EMBL" id="KAH3850633.1"/>
    </source>
</evidence>
<dbReference type="Proteomes" id="UP000828390">
    <property type="component" value="Unassembled WGS sequence"/>
</dbReference>
<organism evidence="2 3">
    <name type="scientific">Dreissena polymorpha</name>
    <name type="common">Zebra mussel</name>
    <name type="synonym">Mytilus polymorpha</name>
    <dbReference type="NCBI Taxonomy" id="45954"/>
    <lineage>
        <taxon>Eukaryota</taxon>
        <taxon>Metazoa</taxon>
        <taxon>Spiralia</taxon>
        <taxon>Lophotrochozoa</taxon>
        <taxon>Mollusca</taxon>
        <taxon>Bivalvia</taxon>
        <taxon>Autobranchia</taxon>
        <taxon>Heteroconchia</taxon>
        <taxon>Euheterodonta</taxon>
        <taxon>Imparidentia</taxon>
        <taxon>Neoheterodontei</taxon>
        <taxon>Myida</taxon>
        <taxon>Dreissenoidea</taxon>
        <taxon>Dreissenidae</taxon>
        <taxon>Dreissena</taxon>
    </lineage>
</organism>
<comment type="caution">
    <text evidence="2">The sequence shown here is derived from an EMBL/GenBank/DDBJ whole genome shotgun (WGS) entry which is preliminary data.</text>
</comment>
<accession>A0A9D4R1G2</accession>
<keyword evidence="3" id="KW-1185">Reference proteome</keyword>
<reference evidence="2" key="1">
    <citation type="journal article" date="2019" name="bioRxiv">
        <title>The Genome of the Zebra Mussel, Dreissena polymorpha: A Resource for Invasive Species Research.</title>
        <authorList>
            <person name="McCartney M.A."/>
            <person name="Auch B."/>
            <person name="Kono T."/>
            <person name="Mallez S."/>
            <person name="Zhang Y."/>
            <person name="Obille A."/>
            <person name="Becker A."/>
            <person name="Abrahante J.E."/>
            <person name="Garbe J."/>
            <person name="Badalamenti J.P."/>
            <person name="Herman A."/>
            <person name="Mangelson H."/>
            <person name="Liachko I."/>
            <person name="Sullivan S."/>
            <person name="Sone E.D."/>
            <person name="Koren S."/>
            <person name="Silverstein K.A.T."/>
            <person name="Beckman K.B."/>
            <person name="Gohl D.M."/>
        </authorList>
    </citation>
    <scope>NUCLEOTIDE SEQUENCE</scope>
    <source>
        <strain evidence="2">Duluth1</strain>
        <tissue evidence="2">Whole animal</tissue>
    </source>
</reference>
<evidence type="ECO:0000313" key="3">
    <source>
        <dbReference type="Proteomes" id="UP000828390"/>
    </source>
</evidence>
<evidence type="ECO:0008006" key="4">
    <source>
        <dbReference type="Google" id="ProtNLM"/>
    </source>
</evidence>
<protein>
    <recommendedName>
        <fullName evidence="4">Secreted protein</fullName>
    </recommendedName>
</protein>
<keyword evidence="1" id="KW-0732">Signal</keyword>
<dbReference type="EMBL" id="JAIWYP010000003">
    <property type="protein sequence ID" value="KAH3850633.1"/>
    <property type="molecule type" value="Genomic_DNA"/>
</dbReference>
<reference evidence="2" key="2">
    <citation type="submission" date="2020-11" db="EMBL/GenBank/DDBJ databases">
        <authorList>
            <person name="McCartney M.A."/>
            <person name="Auch B."/>
            <person name="Kono T."/>
            <person name="Mallez S."/>
            <person name="Becker A."/>
            <person name="Gohl D.M."/>
            <person name="Silverstein K.A.T."/>
            <person name="Koren S."/>
            <person name="Bechman K.B."/>
            <person name="Herman A."/>
            <person name="Abrahante J.E."/>
            <person name="Garbe J."/>
        </authorList>
    </citation>
    <scope>NUCLEOTIDE SEQUENCE</scope>
    <source>
        <strain evidence="2">Duluth1</strain>
        <tissue evidence="2">Whole animal</tissue>
    </source>
</reference>
<name>A0A9D4R1G2_DREPO</name>
<feature type="chain" id="PRO_5039479576" description="Secreted protein" evidence="1">
    <location>
        <begin position="28"/>
        <end position="116"/>
    </location>
</feature>
<sequence length="116" mass="13638">MCYCFPEQFIIIIIITIVCLDRSGCLGDMTDDRTEIQVFQACNIFRAYLNPVCTCYKKSFQPMEIDRYVVRLVGSHALFSQGNNEHPRMTPTDVLRNSQSVQLEVLHCWRFRRILR</sequence>
<feature type="signal peptide" evidence="1">
    <location>
        <begin position="1"/>
        <end position="27"/>
    </location>
</feature>